<evidence type="ECO:0000259" key="2">
    <source>
        <dbReference type="Pfam" id="PF19982"/>
    </source>
</evidence>
<protein>
    <submittedName>
        <fullName evidence="3">Membrane protein</fullName>
    </submittedName>
</protein>
<reference evidence="3" key="1">
    <citation type="submission" date="2016-01" db="EMBL/GenBank/DDBJ databases">
        <authorList>
            <person name="Peeters Charlotte."/>
        </authorList>
    </citation>
    <scope>NUCLEOTIDE SEQUENCE</scope>
    <source>
        <strain evidence="3">LMG 22936</strain>
    </source>
</reference>
<feature type="transmembrane region" description="Helical" evidence="1">
    <location>
        <begin position="72"/>
        <end position="93"/>
    </location>
</feature>
<keyword evidence="1" id="KW-0812">Transmembrane</keyword>
<feature type="transmembrane region" description="Helical" evidence="1">
    <location>
        <begin position="43"/>
        <end position="65"/>
    </location>
</feature>
<dbReference type="InterPro" id="IPR046303">
    <property type="entry name" value="DUF6418"/>
</dbReference>
<feature type="transmembrane region" description="Helical" evidence="1">
    <location>
        <begin position="447"/>
        <end position="468"/>
    </location>
</feature>
<dbReference type="STRING" id="326475.AWB66_01839"/>
<name>A0A158GK11_9BURK</name>
<feature type="transmembrane region" description="Helical" evidence="1">
    <location>
        <begin position="151"/>
        <end position="175"/>
    </location>
</feature>
<feature type="transmembrane region" description="Helical" evidence="1">
    <location>
        <begin position="195"/>
        <end position="213"/>
    </location>
</feature>
<dbReference type="RefSeq" id="WP_235021053.1">
    <property type="nucleotide sequence ID" value="NZ_FCNZ02000005.1"/>
</dbReference>
<evidence type="ECO:0000313" key="4">
    <source>
        <dbReference type="Proteomes" id="UP000054717"/>
    </source>
</evidence>
<feature type="transmembrane region" description="Helical" evidence="1">
    <location>
        <begin position="220"/>
        <end position="238"/>
    </location>
</feature>
<feature type="transmembrane region" description="Helical" evidence="1">
    <location>
        <begin position="12"/>
        <end position="31"/>
    </location>
</feature>
<dbReference type="AlphaFoldDB" id="A0A158GK11"/>
<dbReference type="EMBL" id="FCNZ02000005">
    <property type="protein sequence ID" value="SAL32458.1"/>
    <property type="molecule type" value="Genomic_DNA"/>
</dbReference>
<proteinExistence type="predicted"/>
<keyword evidence="1" id="KW-1133">Transmembrane helix</keyword>
<dbReference type="Proteomes" id="UP000054717">
    <property type="component" value="Unassembled WGS sequence"/>
</dbReference>
<sequence>MAAHHSMRAANSGAAGYSAAGLIFPAFYALAFVTNAALPSLGLASYSATGALALAGVGLVALVIARPVFSVSLLYLLAISLSVFVAGVGIESGGFLVETGVQGEATGAFSRLLWFYLIFVACALVGFNYLYREGRVRGPVVPRMTVEQGSIALGLALGAAVIATGVIAGATEGFALLKGVNRFALRNDSASAGPLFNLFLNNQLFVAVLLGTFCSAPTRLVRWTAILMIVADVGLLVLHGEQFMSVLGVGLAVLVPFIAIEAANGERVVRYLGVGAAIALALGCASVFYAYKGQGLDLSDTVMSRVLLQGQVWYVVDNDAGLFDAPAGGAAAFSRVLSSLASPAAPTFFNDGAVSGLRDVMLAYGTPDVLRAYVRDDVTFTMGQMAVPVYWFGFAGAALFIALTGVVYGALAAAQIVVTQRGGVVMLWLVTKIVSYVGFGLQQGEYWNLFGLRTLGYVLIALAWWYCVDARAAGFHRRIRG</sequence>
<keyword evidence="4" id="KW-1185">Reference proteome</keyword>
<evidence type="ECO:0000313" key="3">
    <source>
        <dbReference type="EMBL" id="SAL32458.1"/>
    </source>
</evidence>
<accession>A0A158GK11</accession>
<evidence type="ECO:0000256" key="1">
    <source>
        <dbReference type="SAM" id="Phobius"/>
    </source>
</evidence>
<keyword evidence="1" id="KW-0472">Membrane</keyword>
<dbReference type="Pfam" id="PF19982">
    <property type="entry name" value="DUF6418"/>
    <property type="match status" value="1"/>
</dbReference>
<feature type="transmembrane region" description="Helical" evidence="1">
    <location>
        <begin position="389"/>
        <end position="411"/>
    </location>
</feature>
<feature type="transmembrane region" description="Helical" evidence="1">
    <location>
        <begin position="271"/>
        <end position="291"/>
    </location>
</feature>
<feature type="domain" description="DUF6418" evidence="2">
    <location>
        <begin position="351"/>
        <end position="458"/>
    </location>
</feature>
<feature type="transmembrane region" description="Helical" evidence="1">
    <location>
        <begin position="423"/>
        <end position="441"/>
    </location>
</feature>
<feature type="transmembrane region" description="Helical" evidence="1">
    <location>
        <begin position="113"/>
        <end position="131"/>
    </location>
</feature>
<organism evidence="3 4">
    <name type="scientific">Caballeronia telluris</name>
    <dbReference type="NCBI Taxonomy" id="326475"/>
    <lineage>
        <taxon>Bacteria</taxon>
        <taxon>Pseudomonadati</taxon>
        <taxon>Pseudomonadota</taxon>
        <taxon>Betaproteobacteria</taxon>
        <taxon>Burkholderiales</taxon>
        <taxon>Burkholderiaceae</taxon>
        <taxon>Caballeronia</taxon>
    </lineage>
</organism>
<feature type="transmembrane region" description="Helical" evidence="1">
    <location>
        <begin position="244"/>
        <end position="264"/>
    </location>
</feature>
<gene>
    <name evidence="3" type="ORF">AWB66_01839</name>
</gene>
<comment type="caution">
    <text evidence="3">The sequence shown here is derived from an EMBL/GenBank/DDBJ whole genome shotgun (WGS) entry which is preliminary data.</text>
</comment>